<dbReference type="GO" id="GO:0007163">
    <property type="term" value="P:establishment or maintenance of cell polarity"/>
    <property type="evidence" value="ECO:0007669"/>
    <property type="project" value="UniProtKB-ARBA"/>
</dbReference>
<dbReference type="GO" id="GO:0007156">
    <property type="term" value="P:homophilic cell adhesion via plasma membrane adhesion molecules"/>
    <property type="evidence" value="ECO:0007669"/>
    <property type="project" value="InterPro"/>
</dbReference>
<gene>
    <name evidence="14" type="ORF">ACAOBT_LOCUS34895</name>
</gene>
<comment type="subcellular location">
    <subcellularLocation>
        <location evidence="1">Cell membrane</location>
        <topology evidence="1">Single-pass type I membrane protein</topology>
    </subcellularLocation>
</comment>
<dbReference type="GO" id="GO:0030154">
    <property type="term" value="P:cell differentiation"/>
    <property type="evidence" value="ECO:0007669"/>
    <property type="project" value="UniProtKB-ARBA"/>
</dbReference>
<evidence type="ECO:0000313" key="15">
    <source>
        <dbReference type="Proteomes" id="UP001152888"/>
    </source>
</evidence>
<evidence type="ECO:0000256" key="1">
    <source>
        <dbReference type="ARBA" id="ARBA00004251"/>
    </source>
</evidence>
<evidence type="ECO:0000256" key="12">
    <source>
        <dbReference type="PROSITE-ProRule" id="PRU00043"/>
    </source>
</evidence>
<keyword evidence="11" id="KW-0325">Glycoprotein</keyword>
<dbReference type="Proteomes" id="UP001152888">
    <property type="component" value="Unassembled WGS sequence"/>
</dbReference>
<dbReference type="InterPro" id="IPR015919">
    <property type="entry name" value="Cadherin-like_sf"/>
</dbReference>
<dbReference type="InterPro" id="IPR020894">
    <property type="entry name" value="Cadherin_CS"/>
</dbReference>
<evidence type="ECO:0000256" key="10">
    <source>
        <dbReference type="ARBA" id="ARBA00023157"/>
    </source>
</evidence>
<dbReference type="PANTHER" id="PTHR24025:SF23">
    <property type="entry name" value="NEURAL-CADHERIN"/>
    <property type="match status" value="1"/>
</dbReference>
<keyword evidence="9" id="KW-0472">Membrane</keyword>
<dbReference type="GO" id="GO:0001736">
    <property type="term" value="P:establishment of planar polarity"/>
    <property type="evidence" value="ECO:0007669"/>
    <property type="project" value="UniProtKB-ARBA"/>
</dbReference>
<keyword evidence="10" id="KW-1015">Disulfide bond</keyword>
<evidence type="ECO:0000256" key="9">
    <source>
        <dbReference type="ARBA" id="ARBA00023136"/>
    </source>
</evidence>
<reference evidence="14" key="1">
    <citation type="submission" date="2022-03" db="EMBL/GenBank/DDBJ databases">
        <authorList>
            <person name="Sayadi A."/>
        </authorList>
    </citation>
    <scope>NUCLEOTIDE SEQUENCE</scope>
</reference>
<dbReference type="SMART" id="SM00112">
    <property type="entry name" value="CA"/>
    <property type="match status" value="3"/>
</dbReference>
<keyword evidence="6 12" id="KW-0106">Calcium</keyword>
<keyword evidence="5" id="KW-0677">Repeat</keyword>
<evidence type="ECO:0000259" key="13">
    <source>
        <dbReference type="PROSITE" id="PS50268"/>
    </source>
</evidence>
<dbReference type="GO" id="GO:0048513">
    <property type="term" value="P:animal organ development"/>
    <property type="evidence" value="ECO:0007669"/>
    <property type="project" value="UniProtKB-ARBA"/>
</dbReference>
<keyword evidence="4" id="KW-0732">Signal</keyword>
<evidence type="ECO:0000256" key="7">
    <source>
        <dbReference type="ARBA" id="ARBA00022889"/>
    </source>
</evidence>
<comment type="caution">
    <text evidence="14">The sequence shown here is derived from an EMBL/GenBank/DDBJ whole genome shotgun (WGS) entry which is preliminary data.</text>
</comment>
<dbReference type="InterPro" id="IPR002126">
    <property type="entry name" value="Cadherin-like_dom"/>
</dbReference>
<dbReference type="EMBL" id="CAKOFQ010008731">
    <property type="protein sequence ID" value="CAH2015699.1"/>
    <property type="molecule type" value="Genomic_DNA"/>
</dbReference>
<evidence type="ECO:0000256" key="8">
    <source>
        <dbReference type="ARBA" id="ARBA00022989"/>
    </source>
</evidence>
<keyword evidence="8" id="KW-1133">Transmembrane helix</keyword>
<evidence type="ECO:0000256" key="6">
    <source>
        <dbReference type="ARBA" id="ARBA00022837"/>
    </source>
</evidence>
<evidence type="ECO:0000256" key="2">
    <source>
        <dbReference type="ARBA" id="ARBA00022536"/>
    </source>
</evidence>
<dbReference type="FunFam" id="2.60.40.60:FF:000033">
    <property type="entry name" value="FAT atypical cadherin 1"/>
    <property type="match status" value="1"/>
</dbReference>
<organism evidence="14 15">
    <name type="scientific">Acanthoscelides obtectus</name>
    <name type="common">Bean weevil</name>
    <name type="synonym">Bruchus obtectus</name>
    <dbReference type="NCBI Taxonomy" id="200917"/>
    <lineage>
        <taxon>Eukaryota</taxon>
        <taxon>Metazoa</taxon>
        <taxon>Ecdysozoa</taxon>
        <taxon>Arthropoda</taxon>
        <taxon>Hexapoda</taxon>
        <taxon>Insecta</taxon>
        <taxon>Pterygota</taxon>
        <taxon>Neoptera</taxon>
        <taxon>Endopterygota</taxon>
        <taxon>Coleoptera</taxon>
        <taxon>Polyphaga</taxon>
        <taxon>Cucujiformia</taxon>
        <taxon>Chrysomeloidea</taxon>
        <taxon>Chrysomelidae</taxon>
        <taxon>Bruchinae</taxon>
        <taxon>Bruchini</taxon>
        <taxon>Acanthoscelides</taxon>
    </lineage>
</organism>
<keyword evidence="7" id="KW-0130">Cell adhesion</keyword>
<dbReference type="AlphaFoldDB" id="A0A9P0QAM6"/>
<dbReference type="OrthoDB" id="6252479at2759"/>
<dbReference type="PROSITE" id="PS00232">
    <property type="entry name" value="CADHERIN_1"/>
    <property type="match status" value="1"/>
</dbReference>
<feature type="domain" description="Cadherin" evidence="13">
    <location>
        <begin position="336"/>
        <end position="414"/>
    </location>
</feature>
<keyword evidence="15" id="KW-1185">Reference proteome</keyword>
<dbReference type="Pfam" id="PF00028">
    <property type="entry name" value="Cadherin"/>
    <property type="match status" value="3"/>
</dbReference>
<dbReference type="CDD" id="cd11304">
    <property type="entry name" value="Cadherin_repeat"/>
    <property type="match status" value="3"/>
</dbReference>
<name>A0A9P0QAM6_ACAOB</name>
<dbReference type="GO" id="GO:0008104">
    <property type="term" value="P:intracellular protein localization"/>
    <property type="evidence" value="ECO:0007669"/>
    <property type="project" value="UniProtKB-ARBA"/>
</dbReference>
<feature type="domain" description="Cadherin" evidence="13">
    <location>
        <begin position="230"/>
        <end position="335"/>
    </location>
</feature>
<dbReference type="Gene3D" id="2.60.40.60">
    <property type="entry name" value="Cadherins"/>
    <property type="match status" value="3"/>
</dbReference>
<dbReference type="GO" id="GO:0048589">
    <property type="term" value="P:developmental growth"/>
    <property type="evidence" value="ECO:0007669"/>
    <property type="project" value="UniProtKB-ARBA"/>
</dbReference>
<keyword evidence="3" id="KW-0812">Transmembrane</keyword>
<dbReference type="GO" id="GO:0005911">
    <property type="term" value="C:cell-cell junction"/>
    <property type="evidence" value="ECO:0007669"/>
    <property type="project" value="TreeGrafter"/>
</dbReference>
<dbReference type="PROSITE" id="PS50268">
    <property type="entry name" value="CADHERIN_2"/>
    <property type="match status" value="3"/>
</dbReference>
<evidence type="ECO:0000256" key="3">
    <source>
        <dbReference type="ARBA" id="ARBA00022692"/>
    </source>
</evidence>
<dbReference type="FunFam" id="2.60.40.60:FF:000039">
    <property type="entry name" value="FAT atypical cadherin 3"/>
    <property type="match status" value="1"/>
</dbReference>
<dbReference type="GO" id="GO:0005886">
    <property type="term" value="C:plasma membrane"/>
    <property type="evidence" value="ECO:0007669"/>
    <property type="project" value="UniProtKB-SubCell"/>
</dbReference>
<dbReference type="SUPFAM" id="SSF49313">
    <property type="entry name" value="Cadherin-like"/>
    <property type="match status" value="3"/>
</dbReference>
<dbReference type="GO" id="GO:0005509">
    <property type="term" value="F:calcium ion binding"/>
    <property type="evidence" value="ECO:0007669"/>
    <property type="project" value="UniProtKB-UniRule"/>
</dbReference>
<dbReference type="PANTHER" id="PTHR24025">
    <property type="entry name" value="DESMOGLEIN FAMILY MEMBER"/>
    <property type="match status" value="1"/>
</dbReference>
<evidence type="ECO:0000256" key="11">
    <source>
        <dbReference type="ARBA" id="ARBA00023180"/>
    </source>
</evidence>
<feature type="domain" description="Cadherin" evidence="13">
    <location>
        <begin position="154"/>
        <end position="230"/>
    </location>
</feature>
<evidence type="ECO:0000256" key="5">
    <source>
        <dbReference type="ARBA" id="ARBA00022737"/>
    </source>
</evidence>
<accession>A0A9P0QAM6</accession>
<keyword evidence="2" id="KW-0245">EGF-like domain</keyword>
<dbReference type="GO" id="GO:0048731">
    <property type="term" value="P:system development"/>
    <property type="evidence" value="ECO:0007669"/>
    <property type="project" value="UniProtKB-ARBA"/>
</dbReference>
<protein>
    <recommendedName>
        <fullName evidence="13">Cadherin domain-containing protein</fullName>
    </recommendedName>
</protein>
<dbReference type="PRINTS" id="PR00205">
    <property type="entry name" value="CADHERIN"/>
</dbReference>
<evidence type="ECO:0000313" key="14">
    <source>
        <dbReference type="EMBL" id="CAH2015699.1"/>
    </source>
</evidence>
<proteinExistence type="predicted"/>
<dbReference type="InterPro" id="IPR050971">
    <property type="entry name" value="Cadherin-domain_protein"/>
</dbReference>
<evidence type="ECO:0000256" key="4">
    <source>
        <dbReference type="ARBA" id="ARBA00022729"/>
    </source>
</evidence>
<sequence>MAYSLVKESLFCFCCRLFGVVDKAGFNSINGFKKWWKLNPKVLEHESSSAHNDNFNKWKSLEVRLQVGATIDKQEQNMIVKEEQKLRLVLVRILDIIRFLAKQNLALRGHREIMKENDAENRGNFLGLVHLLGKYDPVLCEHLTKLKLQKKARENGKIEYSISSGNENGDFEITKNGTIFTKRHLDRENQSLYNLLVIATDKAPIPEDRLSSSVQVTIVLKDVNDMSPEFITPNETTVAENIPINTVVMAIKAVDKDEGRNGYIEYSLSDDPVINGIFSLGPVDGLLKVAGRIDRETTSNYTLIVHAKDRGDPPKSTQAKIFVRVLDENDNSPVFDPKQYSASISENASIGASVLQVSATDIDDGFNGRVRYSIISGDINRDFSIIEDTGVIRVAKNLNYERKSRYTLIVKAEDCAGNYYFRILHLPRNIHVDAMS</sequence>